<name>A0A5E4WE46_9BURK</name>
<reference evidence="1 2" key="1">
    <citation type="submission" date="2019-08" db="EMBL/GenBank/DDBJ databases">
        <authorList>
            <person name="Peeters C."/>
        </authorList>
    </citation>
    <scope>NUCLEOTIDE SEQUENCE [LARGE SCALE GENOMIC DNA]</scope>
    <source>
        <strain evidence="1 2">LMG 31109</strain>
    </source>
</reference>
<keyword evidence="1" id="KW-0282">Flagellum</keyword>
<evidence type="ECO:0000313" key="1">
    <source>
        <dbReference type="EMBL" id="VVE22888.1"/>
    </source>
</evidence>
<proteinExistence type="predicted"/>
<dbReference type="EMBL" id="CABPSC010000013">
    <property type="protein sequence ID" value="VVE22888.1"/>
    <property type="molecule type" value="Genomic_DNA"/>
</dbReference>
<dbReference type="Proteomes" id="UP000367825">
    <property type="component" value="Unassembled WGS sequence"/>
</dbReference>
<evidence type="ECO:0000313" key="2">
    <source>
        <dbReference type="Proteomes" id="UP000367825"/>
    </source>
</evidence>
<sequence>MQVTHLSRFEREYVLREMKERLDRATEQSRAQKRVLRASDDPVDFERIARIDREQQAIARRTKLIAGLDADLRHAGASLRSAFDRLSAFRSEVSMKADALQVGDAQASATRIRELMRGLADAFNARRPDGSYVFAGSGAPVHDAAAPGAGVADFVLSGAARPPLAVEIGEGVYQANPPRVWQGVPDLLNRLAAAAADLTHAAPADATTVLRGLVDPLDAQIRQIAEVQFTNDHSARRLEALKTEHALKGEVLAKTRLALEGQDAAEAMTAWVTLLTAVSTARQAHIRVGELSFFEVV</sequence>
<dbReference type="RefSeq" id="WP_150556489.1">
    <property type="nucleotide sequence ID" value="NZ_CABPSC010000013.1"/>
</dbReference>
<dbReference type="Gene3D" id="1.20.1330.10">
    <property type="entry name" value="f41 fragment of flagellin, N-terminal domain"/>
    <property type="match status" value="1"/>
</dbReference>
<keyword evidence="1" id="KW-0966">Cell projection</keyword>
<gene>
    <name evidence="1" type="ORF">PNO31109_03226</name>
</gene>
<protein>
    <submittedName>
        <fullName evidence="1">Flagellar hook-associated protein 3</fullName>
    </submittedName>
</protein>
<dbReference type="AlphaFoldDB" id="A0A5E4WE46"/>
<dbReference type="OrthoDB" id="9768249at2"/>
<keyword evidence="2" id="KW-1185">Reference proteome</keyword>
<accession>A0A5E4WE46</accession>
<keyword evidence="1" id="KW-0969">Cilium</keyword>
<dbReference type="SUPFAM" id="SSF64518">
    <property type="entry name" value="Phase 1 flagellin"/>
    <property type="match status" value="1"/>
</dbReference>
<organism evidence="1 2">
    <name type="scientific">Pandoraea nosoerga</name>
    <dbReference type="NCBI Taxonomy" id="2508296"/>
    <lineage>
        <taxon>Bacteria</taxon>
        <taxon>Pseudomonadati</taxon>
        <taxon>Pseudomonadota</taxon>
        <taxon>Betaproteobacteria</taxon>
        <taxon>Burkholderiales</taxon>
        <taxon>Burkholderiaceae</taxon>
        <taxon>Pandoraea</taxon>
    </lineage>
</organism>